<protein>
    <recommendedName>
        <fullName evidence="3 9">Chaperone protein DnaK</fullName>
    </recommendedName>
    <alternativeName>
        <fullName evidence="9">HSP70</fullName>
    </alternativeName>
    <alternativeName>
        <fullName evidence="9">Heat shock 70 kDa protein</fullName>
    </alternativeName>
    <alternativeName>
        <fullName evidence="9">Heat shock protein 70</fullName>
    </alternativeName>
</protein>
<evidence type="ECO:0000256" key="10">
    <source>
        <dbReference type="RuleBase" id="RU003322"/>
    </source>
</evidence>
<sequence length="635" mass="68276">MAKVIGIDLGTTNSCVAVMDGKDAKVIENSEGARTTPSIVAFSGEGERLVGQPAKRQAVTNPEGTVFAVKRLIGRRYSDPTVEKDKKLVPYKIVEGSNGDAWVEVSGEKYSPSQISAMVLQKMKETAESYLGEKVEQAVITVPAYFNDAQRQATKDAGKIAGLEVLRIINEPTAAALAYGLDKRDGKTIAVYDLGGGTFDISILEIGDGVFEVKSTNGDTFLGGEDFDMRLVEYLAEEFKKDQGIDLKNDKLALQRLKEAAEKAKIELSSSSQTEINLPYITADASGPKHLAIKLTRAKFESLVDDFVQRTIAPCKAALKDAGLSAGEIDEVVLVGGMTRMPKIQEVVKQFFGKEPHKGVNPDEVVAMGAAIQGGVLQGDVKDVLLLDVTPLSLGIETLGGVFTRLIERNTTIPTKKSQTFSTAEDNQNAVTIRVFQGEREMAADNKLLGQFDLVGIPPAPRGVPQIEVTFDIDANGIVNVSAKDKGTGKEHQIRIQASGGLSDDDIEKMVKDAEANAEADKKRRENVEAKNQGEALVHSAEKSLKDYGDKVSEDDRKAIEDAIADLKTALEGDDGEAIKAKSQALAEASMKLGQAMYEAQQAESAETDAKADAAKDDDVVDADFEEIDDDKKSA</sequence>
<proteinExistence type="evidence at transcript level"/>
<dbReference type="SUPFAM" id="SSF100920">
    <property type="entry name" value="Heat shock protein 70kD (HSP70), peptide-binding domain"/>
    <property type="match status" value="1"/>
</dbReference>
<dbReference type="InterPro" id="IPR013126">
    <property type="entry name" value="Hsp_70_fam"/>
</dbReference>
<dbReference type="GO" id="GO:0005524">
    <property type="term" value="F:ATP binding"/>
    <property type="evidence" value="ECO:0007669"/>
    <property type="project" value="UniProtKB-UniRule"/>
</dbReference>
<dbReference type="InterPro" id="IPR043129">
    <property type="entry name" value="ATPase_NBD"/>
</dbReference>
<dbReference type="GO" id="GO:0140662">
    <property type="term" value="F:ATP-dependent protein folding chaperone"/>
    <property type="evidence" value="ECO:0007669"/>
    <property type="project" value="InterPro"/>
</dbReference>
<dbReference type="HAMAP" id="MF_00332">
    <property type="entry name" value="DnaK"/>
    <property type="match status" value="1"/>
</dbReference>
<dbReference type="PROSITE" id="PS01036">
    <property type="entry name" value="HSP70_3"/>
    <property type="match status" value="1"/>
</dbReference>
<keyword evidence="14" id="KW-1185">Reference proteome</keyword>
<dbReference type="GO" id="GO:0005737">
    <property type="term" value="C:cytoplasm"/>
    <property type="evidence" value="ECO:0007669"/>
    <property type="project" value="UniProtKB-ARBA"/>
</dbReference>
<dbReference type="FunFam" id="3.90.640.10:FF:000003">
    <property type="entry name" value="Molecular chaperone DnaK"/>
    <property type="match status" value="1"/>
</dbReference>
<evidence type="ECO:0000256" key="12">
    <source>
        <dbReference type="SAM" id="MobiDB-lite"/>
    </source>
</evidence>
<dbReference type="RefSeq" id="WP_099303574.1">
    <property type="nucleotide sequence ID" value="NZ_PDVP01000001.1"/>
</dbReference>
<keyword evidence="8 9" id="KW-0143">Chaperone</keyword>
<evidence type="ECO:0000256" key="2">
    <source>
        <dbReference type="ARBA" id="ARBA00007381"/>
    </source>
</evidence>
<dbReference type="NCBIfam" id="TIGR02350">
    <property type="entry name" value="prok_dnaK"/>
    <property type="match status" value="1"/>
</dbReference>
<dbReference type="FunFam" id="3.30.420.40:FF:000020">
    <property type="entry name" value="Chaperone protein HscA homolog"/>
    <property type="match status" value="1"/>
</dbReference>
<dbReference type="InterPro" id="IPR029048">
    <property type="entry name" value="HSP70_C_sf"/>
</dbReference>
<feature type="compositionally biased region" description="Acidic residues" evidence="12">
    <location>
        <begin position="619"/>
        <end position="629"/>
    </location>
</feature>
<keyword evidence="4 9" id="KW-0597">Phosphoprotein</keyword>
<organism evidence="13 14">
    <name type="scientific">Zhengella mangrovi</name>
    <dbReference type="NCBI Taxonomy" id="1982044"/>
    <lineage>
        <taxon>Bacteria</taxon>
        <taxon>Pseudomonadati</taxon>
        <taxon>Pseudomonadota</taxon>
        <taxon>Alphaproteobacteria</taxon>
        <taxon>Hyphomicrobiales</taxon>
        <taxon>Notoacmeibacteraceae</taxon>
        <taxon>Zhengella</taxon>
    </lineage>
</organism>
<dbReference type="InterPro" id="IPR018181">
    <property type="entry name" value="Heat_shock_70_CS"/>
</dbReference>
<dbReference type="SUPFAM" id="SSF53067">
    <property type="entry name" value="Actin-like ATPase domain"/>
    <property type="match status" value="2"/>
</dbReference>
<evidence type="ECO:0000256" key="4">
    <source>
        <dbReference type="ARBA" id="ARBA00022553"/>
    </source>
</evidence>
<keyword evidence="6 9" id="KW-0067">ATP-binding</keyword>
<comment type="induction">
    <text evidence="9">By stress conditions e.g. heat shock.</text>
</comment>
<keyword evidence="11" id="KW-0175">Coiled coil</keyword>
<comment type="caution">
    <text evidence="13">The sequence shown here is derived from an EMBL/GenBank/DDBJ whole genome shotgun (WGS) entry which is preliminary data.</text>
</comment>
<feature type="coiled-coil region" evidence="11">
    <location>
        <begin position="247"/>
        <end position="274"/>
    </location>
</feature>
<dbReference type="PRINTS" id="PR00301">
    <property type="entry name" value="HEATSHOCK70"/>
</dbReference>
<dbReference type="FunFam" id="3.30.420.40:FF:000004">
    <property type="entry name" value="Molecular chaperone DnaK"/>
    <property type="match status" value="1"/>
</dbReference>
<keyword evidence="5 9" id="KW-0547">Nucleotide-binding</keyword>
<dbReference type="OrthoDB" id="9766019at2"/>
<name>A0A2G1QTU2_9HYPH</name>
<accession>A0A2G1QTU2</accession>
<dbReference type="Pfam" id="PF00012">
    <property type="entry name" value="HSP70"/>
    <property type="match status" value="1"/>
</dbReference>
<feature type="region of interest" description="Disordered" evidence="12">
    <location>
        <begin position="515"/>
        <end position="542"/>
    </location>
</feature>
<feature type="compositionally biased region" description="Basic and acidic residues" evidence="12">
    <location>
        <begin position="515"/>
        <end position="529"/>
    </location>
</feature>
<dbReference type="InterPro" id="IPR012725">
    <property type="entry name" value="Chaperone_DnaK"/>
</dbReference>
<evidence type="ECO:0000313" key="14">
    <source>
        <dbReference type="Proteomes" id="UP000221168"/>
    </source>
</evidence>
<evidence type="ECO:0000256" key="1">
    <source>
        <dbReference type="ARBA" id="ARBA00002290"/>
    </source>
</evidence>
<feature type="compositionally biased region" description="Basic and acidic residues" evidence="12">
    <location>
        <begin position="608"/>
        <end position="618"/>
    </location>
</feature>
<dbReference type="Gene3D" id="3.30.420.40">
    <property type="match status" value="2"/>
</dbReference>
<dbReference type="Gene3D" id="3.90.640.10">
    <property type="entry name" value="Actin, Chain A, domain 4"/>
    <property type="match status" value="1"/>
</dbReference>
<dbReference type="PANTHER" id="PTHR19375">
    <property type="entry name" value="HEAT SHOCK PROTEIN 70KDA"/>
    <property type="match status" value="1"/>
</dbReference>
<comment type="similarity">
    <text evidence="2 9 10">Belongs to the heat shock protein 70 family.</text>
</comment>
<evidence type="ECO:0000256" key="5">
    <source>
        <dbReference type="ARBA" id="ARBA00022741"/>
    </source>
</evidence>
<evidence type="ECO:0000256" key="9">
    <source>
        <dbReference type="HAMAP-Rule" id="MF_00332"/>
    </source>
</evidence>
<evidence type="ECO:0000256" key="3">
    <source>
        <dbReference type="ARBA" id="ARBA00014415"/>
    </source>
</evidence>
<reference evidence="13 14" key="1">
    <citation type="submission" date="2017-10" db="EMBL/GenBank/DDBJ databases">
        <title>Sedimentibacterium mangrovi gen. nov., sp. nov., a novel member of family Phyllobacteriacea isolated from mangrove sediment.</title>
        <authorList>
            <person name="Liao H."/>
            <person name="Tian Y."/>
        </authorList>
    </citation>
    <scope>NUCLEOTIDE SEQUENCE [LARGE SCALE GENOMIC DNA]</scope>
    <source>
        <strain evidence="13 14">X9-2-2</strain>
    </source>
</reference>
<evidence type="ECO:0000256" key="11">
    <source>
        <dbReference type="SAM" id="Coils"/>
    </source>
</evidence>
<dbReference type="Gene3D" id="2.60.34.10">
    <property type="entry name" value="Substrate Binding Domain Of DNAk, Chain A, domain 1"/>
    <property type="match status" value="1"/>
</dbReference>
<dbReference type="NCBIfam" id="NF001413">
    <property type="entry name" value="PRK00290.1"/>
    <property type="match status" value="1"/>
</dbReference>
<evidence type="ECO:0000256" key="8">
    <source>
        <dbReference type="ARBA" id="ARBA00023186"/>
    </source>
</evidence>
<keyword evidence="7 9" id="KW-0346">Stress response</keyword>
<evidence type="ECO:0000256" key="7">
    <source>
        <dbReference type="ARBA" id="ARBA00023016"/>
    </source>
</evidence>
<evidence type="ECO:0000313" key="13">
    <source>
        <dbReference type="EMBL" id="PHP68976.1"/>
    </source>
</evidence>
<gene>
    <name evidence="9" type="primary">dnaK</name>
    <name evidence="13" type="ORF">CSC94_03045</name>
</gene>
<dbReference type="InterPro" id="IPR029047">
    <property type="entry name" value="HSP70_peptide-bd_sf"/>
</dbReference>
<dbReference type="EMBL" id="PDVP01000001">
    <property type="protein sequence ID" value="PHP68976.1"/>
    <property type="molecule type" value="Genomic_DNA"/>
</dbReference>
<feature type="modified residue" description="Phosphothreonine; by autocatalysis" evidence="9">
    <location>
        <position position="198"/>
    </location>
</feature>
<dbReference type="Proteomes" id="UP000221168">
    <property type="component" value="Unassembled WGS sequence"/>
</dbReference>
<dbReference type="AlphaFoldDB" id="A0A2G1QTU2"/>
<dbReference type="PROSITE" id="PS00329">
    <property type="entry name" value="HSP70_2"/>
    <property type="match status" value="1"/>
</dbReference>
<dbReference type="CDD" id="cd11733">
    <property type="entry name" value="ASKHA_NBD_HSP70_HSPA9"/>
    <property type="match status" value="1"/>
</dbReference>
<dbReference type="Gene3D" id="1.20.1270.10">
    <property type="match status" value="1"/>
</dbReference>
<dbReference type="NCBIfam" id="NF003520">
    <property type="entry name" value="PRK05183.1"/>
    <property type="match status" value="1"/>
</dbReference>
<dbReference type="FunFam" id="2.60.34.10:FF:000014">
    <property type="entry name" value="Chaperone protein DnaK HSP70"/>
    <property type="match status" value="1"/>
</dbReference>
<dbReference type="GO" id="GO:0051082">
    <property type="term" value="F:unfolded protein binding"/>
    <property type="evidence" value="ECO:0007669"/>
    <property type="project" value="InterPro"/>
</dbReference>
<dbReference type="FunFam" id="1.20.1270.10:FF:000001">
    <property type="entry name" value="Molecular chaperone DnaK"/>
    <property type="match status" value="1"/>
</dbReference>
<dbReference type="SUPFAM" id="SSF100934">
    <property type="entry name" value="Heat shock protein 70kD (HSP70), C-terminal subdomain"/>
    <property type="match status" value="1"/>
</dbReference>
<evidence type="ECO:0000256" key="6">
    <source>
        <dbReference type="ARBA" id="ARBA00022840"/>
    </source>
</evidence>
<feature type="region of interest" description="Disordered" evidence="12">
    <location>
        <begin position="600"/>
        <end position="635"/>
    </location>
</feature>
<dbReference type="PROSITE" id="PS00297">
    <property type="entry name" value="HSP70_1"/>
    <property type="match status" value="1"/>
</dbReference>
<comment type="function">
    <text evidence="1 9">Acts as a chaperone.</text>
</comment>